<dbReference type="EnsemblPlants" id="Bo4g074380.1">
    <property type="protein sequence ID" value="Bo4g074380.1"/>
    <property type="gene ID" value="Bo4g074380"/>
</dbReference>
<reference evidence="2 3" key="1">
    <citation type="journal article" date="2014" name="Genome Biol.">
        <title>Transcriptome and methylome profiling reveals relics of genome dominance in the mesopolyploid Brassica oleracea.</title>
        <authorList>
            <person name="Parkin I.A."/>
            <person name="Koh C."/>
            <person name="Tang H."/>
            <person name="Robinson S.J."/>
            <person name="Kagale S."/>
            <person name="Clarke W.E."/>
            <person name="Town C.D."/>
            <person name="Nixon J."/>
            <person name="Krishnakumar V."/>
            <person name="Bidwell S.L."/>
            <person name="Denoeud F."/>
            <person name="Belcram H."/>
            <person name="Links M.G."/>
            <person name="Just J."/>
            <person name="Clarke C."/>
            <person name="Bender T."/>
            <person name="Huebert T."/>
            <person name="Mason A.S."/>
            <person name="Pires J.C."/>
            <person name="Barker G."/>
            <person name="Moore J."/>
            <person name="Walley P.G."/>
            <person name="Manoli S."/>
            <person name="Batley J."/>
            <person name="Edwards D."/>
            <person name="Nelson M.N."/>
            <person name="Wang X."/>
            <person name="Paterson A.H."/>
            <person name="King G."/>
            <person name="Bancroft I."/>
            <person name="Chalhoub B."/>
            <person name="Sharpe A.G."/>
        </authorList>
    </citation>
    <scope>NUCLEOTIDE SEQUENCE</scope>
    <source>
        <strain evidence="2 3">cv. TO1000</strain>
    </source>
</reference>
<feature type="region of interest" description="Disordered" evidence="1">
    <location>
        <begin position="1"/>
        <end position="26"/>
    </location>
</feature>
<organism evidence="2 3">
    <name type="scientific">Brassica oleracea var. oleracea</name>
    <dbReference type="NCBI Taxonomy" id="109376"/>
    <lineage>
        <taxon>Eukaryota</taxon>
        <taxon>Viridiplantae</taxon>
        <taxon>Streptophyta</taxon>
        <taxon>Embryophyta</taxon>
        <taxon>Tracheophyta</taxon>
        <taxon>Spermatophyta</taxon>
        <taxon>Magnoliopsida</taxon>
        <taxon>eudicotyledons</taxon>
        <taxon>Gunneridae</taxon>
        <taxon>Pentapetalae</taxon>
        <taxon>rosids</taxon>
        <taxon>malvids</taxon>
        <taxon>Brassicales</taxon>
        <taxon>Brassicaceae</taxon>
        <taxon>Brassiceae</taxon>
        <taxon>Brassica</taxon>
    </lineage>
</organism>
<evidence type="ECO:0000256" key="1">
    <source>
        <dbReference type="SAM" id="MobiDB-lite"/>
    </source>
</evidence>
<evidence type="ECO:0000313" key="3">
    <source>
        <dbReference type="Proteomes" id="UP000032141"/>
    </source>
</evidence>
<dbReference type="AlphaFoldDB" id="A0A0D3BUE5"/>
<protein>
    <submittedName>
        <fullName evidence="2">Uncharacterized protein</fullName>
    </submittedName>
</protein>
<feature type="compositionally biased region" description="Low complexity" evidence="1">
    <location>
        <begin position="94"/>
        <end position="105"/>
    </location>
</feature>
<dbReference type="PANTHER" id="PTHR33240">
    <property type="entry name" value="OS08G0508500 PROTEIN"/>
    <property type="match status" value="1"/>
</dbReference>
<evidence type="ECO:0000313" key="2">
    <source>
        <dbReference type="EnsemblPlants" id="Bo4g074380.1"/>
    </source>
</evidence>
<accession>A0A0D3BUE5</accession>
<name>A0A0D3BUE5_BRAOL</name>
<feature type="compositionally biased region" description="Basic and acidic residues" evidence="1">
    <location>
        <begin position="107"/>
        <end position="123"/>
    </location>
</feature>
<dbReference type="Gramene" id="Bo4g074380.1">
    <property type="protein sequence ID" value="Bo4g074380.1"/>
    <property type="gene ID" value="Bo4g074380"/>
</dbReference>
<dbReference type="HOGENOM" id="CLU_503783_0_0_1"/>
<dbReference type="CDD" id="cd00303">
    <property type="entry name" value="retropepsin_like"/>
    <property type="match status" value="1"/>
</dbReference>
<sequence>MAQDDATFGAPGGEPTPTPKAAPPVSADFMSSVMARLARQDKVQKTTNDQLTALVAALTASNGQTSRPQMIRRRVFNTNPTETDTNAILSKMNAPKAPATKNANTRQEPRQHAANDKNGRKDGYMYTVNENNVPISTMVVRREGWNKWVRELDSSGELTDTVCATQPAVAASPTAGPSRTVDLTKHCKYHDVKGHDTTECKSLNAHYLSSLASGDFKFEPLKAKPKNGKSWSKKKEKRAQRKATGKGRQNETQQQDEDKTPKDDGEENSSADEEQPANRRRIEVILCQQSLSSDDENDDTPILGDLREVLKRKLESEDSDLRLMLNARKSHHISTGDPDPTKDPKFPNCDLRDKLNAGACDLRVLLNRSKPTNLRRQLEQTKRPGNSTLSPKDDNASADLCAFLNSKRAKTRQRLNVIMGGSPPCGNSVRYVKDYRRQVAISQRWPTRSPSHPTITVSPDDTAGIHIPHNDPLLVVLGIGEYDVTKVLIDTRSSIDLIFRGTLQKMGVDLDDIKASSRTLTGFNGSSETILGTIRLPVRAC</sequence>
<proteinExistence type="predicted"/>
<feature type="compositionally biased region" description="Basic residues" evidence="1">
    <location>
        <begin position="223"/>
        <end position="245"/>
    </location>
</feature>
<dbReference type="OMA" id="HAANDKN"/>
<reference evidence="2" key="2">
    <citation type="submission" date="2015-03" db="UniProtKB">
        <authorList>
            <consortium name="EnsemblPlants"/>
        </authorList>
    </citation>
    <scope>IDENTIFICATION</scope>
</reference>
<dbReference type="Proteomes" id="UP000032141">
    <property type="component" value="Chromosome C4"/>
</dbReference>
<keyword evidence="3" id="KW-1185">Reference proteome</keyword>
<dbReference type="PANTHER" id="PTHR33240:SF8">
    <property type="entry name" value="OS03G0439900 PROTEIN"/>
    <property type="match status" value="1"/>
</dbReference>
<feature type="region of interest" description="Disordered" evidence="1">
    <location>
        <begin position="371"/>
        <end position="394"/>
    </location>
</feature>
<feature type="region of interest" description="Disordered" evidence="1">
    <location>
        <begin position="219"/>
        <end position="280"/>
    </location>
</feature>
<feature type="compositionally biased region" description="Acidic residues" evidence="1">
    <location>
        <begin position="264"/>
        <end position="275"/>
    </location>
</feature>
<feature type="region of interest" description="Disordered" evidence="1">
    <location>
        <begin position="94"/>
        <end position="123"/>
    </location>
</feature>
<dbReference type="eggNOG" id="KOG0017">
    <property type="taxonomic scope" value="Eukaryota"/>
</dbReference>